<dbReference type="KEGG" id="satk:SA2016_0167"/>
<sequence>MGPTLAASTACLGRIWPAGLYGLGVATDEELEGQTSIEEALADLGEPWTAEEDTDEQDAPTLF</sequence>
<name>A0A126ZUN0_9MICC</name>
<dbReference type="EMBL" id="CP014518">
    <property type="protein sequence ID" value="AMM30868.1"/>
    <property type="molecule type" value="Genomic_DNA"/>
</dbReference>
<protein>
    <submittedName>
        <fullName evidence="2">Uncharacterized protein</fullName>
    </submittedName>
</protein>
<proteinExistence type="predicted"/>
<dbReference type="Proteomes" id="UP000070134">
    <property type="component" value="Chromosome"/>
</dbReference>
<keyword evidence="3" id="KW-1185">Reference proteome</keyword>
<dbReference type="AlphaFoldDB" id="A0A126ZUN0"/>
<evidence type="ECO:0000313" key="2">
    <source>
        <dbReference type="EMBL" id="AMM30868.1"/>
    </source>
</evidence>
<evidence type="ECO:0000256" key="1">
    <source>
        <dbReference type="SAM" id="MobiDB-lite"/>
    </source>
</evidence>
<evidence type="ECO:0000313" key="3">
    <source>
        <dbReference type="Proteomes" id="UP000070134"/>
    </source>
</evidence>
<feature type="compositionally biased region" description="Acidic residues" evidence="1">
    <location>
        <begin position="49"/>
        <end position="63"/>
    </location>
</feature>
<feature type="region of interest" description="Disordered" evidence="1">
    <location>
        <begin position="44"/>
        <end position="63"/>
    </location>
</feature>
<reference evidence="2 3" key="1">
    <citation type="submission" date="2016-02" db="EMBL/GenBank/DDBJ databases">
        <title>Complete genome of Sinomonas atrocyanea KCTC 3377.</title>
        <authorList>
            <person name="Kim K.M."/>
        </authorList>
    </citation>
    <scope>NUCLEOTIDE SEQUENCE [LARGE SCALE GENOMIC DNA]</scope>
    <source>
        <strain evidence="2 3">KCTC 3377</strain>
    </source>
</reference>
<gene>
    <name evidence="2" type="ORF">SA2016_0167</name>
</gene>
<accession>A0A126ZUN0</accession>
<organism evidence="2 3">
    <name type="scientific">Sinomonas atrocyanea</name>
    <dbReference type="NCBI Taxonomy" id="37927"/>
    <lineage>
        <taxon>Bacteria</taxon>
        <taxon>Bacillati</taxon>
        <taxon>Actinomycetota</taxon>
        <taxon>Actinomycetes</taxon>
        <taxon>Micrococcales</taxon>
        <taxon>Micrococcaceae</taxon>
        <taxon>Sinomonas</taxon>
    </lineage>
</organism>